<dbReference type="Proteomes" id="UP000238274">
    <property type="component" value="Unassembled WGS sequence"/>
</dbReference>
<dbReference type="AlphaFoldDB" id="A0A2S4UR70"/>
<accession>A0A2S4UR70</accession>
<feature type="region of interest" description="Disordered" evidence="1">
    <location>
        <begin position="88"/>
        <end position="212"/>
    </location>
</feature>
<sequence length="336" mass="37759">MTHCAKSTQRNGLCDKESGHKSSLVIKLQNSPVKLRRFRMEFCPSCPVEEEFKSLEQTTRSFHSDKAAGREIVGDVKRLLFDLNELPEAETSSENSGSAQHDTFLSPAVSSSSTPIPVESSFITPPTHQTIPKVDLSSLRSSNHDQEDTIPAKRAAEKSSPDAKVAKRVRFKNEQGNDTGQDSPIHTRPSTTRKRKAYGGKRNSEVQGLNYSDLNPSKVTGELFDVQDWNYLQEIQGDGDSYEPGKSFQHPKAQDLFKYLNRNMTKVVHLSILNYLSLFREHKDKRLTVEGIESIVNSIKVIWIGIEEGKKSFLKENESAQKINTLFSVKRDCGDD</sequence>
<dbReference type="EMBL" id="PKSM01000266">
    <property type="protein sequence ID" value="POV99759.1"/>
    <property type="molecule type" value="Genomic_DNA"/>
</dbReference>
<feature type="compositionally biased region" description="Polar residues" evidence="1">
    <location>
        <begin position="176"/>
        <end position="190"/>
    </location>
</feature>
<proteinExistence type="predicted"/>
<feature type="compositionally biased region" description="Low complexity" evidence="1">
    <location>
        <begin position="109"/>
        <end position="121"/>
    </location>
</feature>
<comment type="caution">
    <text evidence="2">The sequence shown here is derived from an EMBL/GenBank/DDBJ whole genome shotgun (WGS) entry which is preliminary data.</text>
</comment>
<organism evidence="2 3">
    <name type="scientific">Puccinia striiformis</name>
    <dbReference type="NCBI Taxonomy" id="27350"/>
    <lineage>
        <taxon>Eukaryota</taxon>
        <taxon>Fungi</taxon>
        <taxon>Dikarya</taxon>
        <taxon>Basidiomycota</taxon>
        <taxon>Pucciniomycotina</taxon>
        <taxon>Pucciniomycetes</taxon>
        <taxon>Pucciniales</taxon>
        <taxon>Pucciniaceae</taxon>
        <taxon>Puccinia</taxon>
    </lineage>
</organism>
<evidence type="ECO:0000313" key="2">
    <source>
        <dbReference type="EMBL" id="POV99759.1"/>
    </source>
</evidence>
<keyword evidence="3" id="KW-1185">Reference proteome</keyword>
<evidence type="ECO:0000256" key="1">
    <source>
        <dbReference type="SAM" id="MobiDB-lite"/>
    </source>
</evidence>
<reference evidence="2 3" key="1">
    <citation type="submission" date="2017-12" db="EMBL/GenBank/DDBJ databases">
        <title>Gene loss provides genomic basis for host adaptation in cereal stripe rust fungi.</title>
        <authorList>
            <person name="Xia C."/>
        </authorList>
    </citation>
    <scope>NUCLEOTIDE SEQUENCE [LARGE SCALE GENOMIC DNA]</scope>
    <source>
        <strain evidence="2 3">93TX-2</strain>
    </source>
</reference>
<dbReference type="VEuPathDB" id="FungiDB:PSHT_13401"/>
<gene>
    <name evidence="2" type="ORF">PSHT_13401</name>
</gene>
<dbReference type="VEuPathDB" id="FungiDB:PSTT_13364"/>
<name>A0A2S4UR70_9BASI</name>
<reference evidence="3" key="3">
    <citation type="journal article" date="2018" name="Mol. Plant Microbe Interact.">
        <title>Genome sequence resources for the wheat stripe rust pathogen (Puccinia striiformis f. sp. tritici) and the barley stripe rust pathogen (Puccinia striiformis f. sp. hordei).</title>
        <authorList>
            <person name="Xia C."/>
            <person name="Wang M."/>
            <person name="Yin C."/>
            <person name="Cornejo O.E."/>
            <person name="Hulbert S.H."/>
            <person name="Chen X."/>
        </authorList>
    </citation>
    <scope>NUCLEOTIDE SEQUENCE [LARGE SCALE GENOMIC DNA]</scope>
    <source>
        <strain evidence="3">93TX-2</strain>
    </source>
</reference>
<evidence type="ECO:0000313" key="3">
    <source>
        <dbReference type="Proteomes" id="UP000238274"/>
    </source>
</evidence>
<protein>
    <submittedName>
        <fullName evidence="2">Uncharacterized protein</fullName>
    </submittedName>
</protein>
<feature type="compositionally biased region" description="Basic and acidic residues" evidence="1">
    <location>
        <begin position="142"/>
        <end position="175"/>
    </location>
</feature>
<reference evidence="3" key="2">
    <citation type="journal article" date="2018" name="BMC Genomics">
        <title>Genomic insights into host adaptation between the wheat stripe rust pathogen (Puccinia striiformis f. sp. tritici) and the barley stripe rust pathogen (Puccinia striiformis f. sp. hordei).</title>
        <authorList>
            <person name="Xia C."/>
            <person name="Wang M."/>
            <person name="Yin C."/>
            <person name="Cornejo O.E."/>
            <person name="Hulbert S.H."/>
            <person name="Chen X."/>
        </authorList>
    </citation>
    <scope>NUCLEOTIDE SEQUENCE [LARGE SCALE GENOMIC DNA]</scope>
    <source>
        <strain evidence="3">93TX-2</strain>
    </source>
</reference>
<feature type="compositionally biased region" description="Polar residues" evidence="1">
    <location>
        <begin position="90"/>
        <end position="103"/>
    </location>
</feature>